<reference evidence="2" key="1">
    <citation type="thesis" date="2021" institute="BYU ScholarsArchive" country="Provo, UT, USA">
        <title>Applications of and Algorithms for Genome Assembly and Genomic Analyses with an Emphasis on Marine Teleosts.</title>
        <authorList>
            <person name="Pickett B.D."/>
        </authorList>
    </citation>
    <scope>NUCLEOTIDE SEQUENCE</scope>
    <source>
        <strain evidence="2">HI-2016</strain>
    </source>
</reference>
<organism evidence="2 3">
    <name type="scientific">Albula glossodonta</name>
    <name type="common">roundjaw bonefish</name>
    <dbReference type="NCBI Taxonomy" id="121402"/>
    <lineage>
        <taxon>Eukaryota</taxon>
        <taxon>Metazoa</taxon>
        <taxon>Chordata</taxon>
        <taxon>Craniata</taxon>
        <taxon>Vertebrata</taxon>
        <taxon>Euteleostomi</taxon>
        <taxon>Actinopterygii</taxon>
        <taxon>Neopterygii</taxon>
        <taxon>Teleostei</taxon>
        <taxon>Albuliformes</taxon>
        <taxon>Albulidae</taxon>
        <taxon>Albula</taxon>
    </lineage>
</organism>
<gene>
    <name evidence="2" type="ORF">JZ751_029377</name>
</gene>
<evidence type="ECO:0000313" key="3">
    <source>
        <dbReference type="Proteomes" id="UP000824540"/>
    </source>
</evidence>
<dbReference type="AlphaFoldDB" id="A0A8T2PA02"/>
<dbReference type="Proteomes" id="UP000824540">
    <property type="component" value="Unassembled WGS sequence"/>
</dbReference>
<evidence type="ECO:0000313" key="2">
    <source>
        <dbReference type="EMBL" id="KAG9349059.1"/>
    </source>
</evidence>
<keyword evidence="3" id="KW-1185">Reference proteome</keyword>
<name>A0A8T2PA02_9TELE</name>
<dbReference type="EMBL" id="JAFBMS010000010">
    <property type="protein sequence ID" value="KAG9349059.1"/>
    <property type="molecule type" value="Genomic_DNA"/>
</dbReference>
<feature type="region of interest" description="Disordered" evidence="1">
    <location>
        <begin position="117"/>
        <end position="136"/>
    </location>
</feature>
<feature type="region of interest" description="Disordered" evidence="1">
    <location>
        <begin position="89"/>
        <end position="112"/>
    </location>
</feature>
<protein>
    <submittedName>
        <fullName evidence="2">Uncharacterized protein</fullName>
    </submittedName>
</protein>
<proteinExistence type="predicted"/>
<sequence>MVFSQQRVPRSYQTPLLPHQRPLLLLLYAGLCVFVLTPPVCATTQCERMGTGKCPFRKRKSLLMSPHCNEHLEVAREKQRKLLVFLQKARQHGPRDPRQTQIPPQLCDAHVGDSPYETISLKEDSERPASPGSPSS</sequence>
<evidence type="ECO:0000256" key="1">
    <source>
        <dbReference type="SAM" id="MobiDB-lite"/>
    </source>
</evidence>
<comment type="caution">
    <text evidence="2">The sequence shown here is derived from an EMBL/GenBank/DDBJ whole genome shotgun (WGS) entry which is preliminary data.</text>
</comment>
<accession>A0A8T2PA02</accession>